<dbReference type="GO" id="GO:0003676">
    <property type="term" value="F:nucleic acid binding"/>
    <property type="evidence" value="ECO:0007669"/>
    <property type="project" value="InterPro"/>
</dbReference>
<dbReference type="GO" id="GO:0008270">
    <property type="term" value="F:zinc ion binding"/>
    <property type="evidence" value="ECO:0007669"/>
    <property type="project" value="UniProtKB-KW"/>
</dbReference>
<keyword evidence="1" id="KW-0479">Metal-binding</keyword>
<dbReference type="InterPro" id="IPR036875">
    <property type="entry name" value="Znf_CCHC_sf"/>
</dbReference>
<name>A0AAW2VK43_SESRA</name>
<dbReference type="Pfam" id="PF14223">
    <property type="entry name" value="Retrotran_gag_2"/>
    <property type="match status" value="1"/>
</dbReference>
<sequence length="230" mass="26244">MTDDKPIMDQVHEYENLVADVLSEGMKMCDTLQANVLLEKFPPSWSEYRNHLKHKKKDLNLQELISHMRTEEANRLKDKELSNPSSNSFKANLVESSSKDRFQNKGKKFQKGGQQKTFKNNDGKIQKNKVTCYCCGKTGHKAYQCYQRKDQQKPNHKQHAQTTPQVNLAETEEVIAAVVVEANLVENKSDWILDTGASKHSAPTKSCFKNSRKQQMENASTWGTLLPPAF</sequence>
<gene>
    <name evidence="4" type="ORF">Sradi_0563400</name>
</gene>
<evidence type="ECO:0000256" key="2">
    <source>
        <dbReference type="SAM" id="MobiDB-lite"/>
    </source>
</evidence>
<feature type="compositionally biased region" description="Polar residues" evidence="2">
    <location>
        <begin position="82"/>
        <end position="96"/>
    </location>
</feature>
<reference evidence="4" key="2">
    <citation type="journal article" date="2024" name="Plant">
        <title>Genomic evolution and insights into agronomic trait innovations of Sesamum species.</title>
        <authorList>
            <person name="Miao H."/>
            <person name="Wang L."/>
            <person name="Qu L."/>
            <person name="Liu H."/>
            <person name="Sun Y."/>
            <person name="Le M."/>
            <person name="Wang Q."/>
            <person name="Wei S."/>
            <person name="Zheng Y."/>
            <person name="Lin W."/>
            <person name="Duan Y."/>
            <person name="Cao H."/>
            <person name="Xiong S."/>
            <person name="Wang X."/>
            <person name="Wei L."/>
            <person name="Li C."/>
            <person name="Ma Q."/>
            <person name="Ju M."/>
            <person name="Zhao R."/>
            <person name="Li G."/>
            <person name="Mu C."/>
            <person name="Tian Q."/>
            <person name="Mei H."/>
            <person name="Zhang T."/>
            <person name="Gao T."/>
            <person name="Zhang H."/>
        </authorList>
    </citation>
    <scope>NUCLEOTIDE SEQUENCE</scope>
    <source>
        <strain evidence="4">G02</strain>
    </source>
</reference>
<dbReference type="AlphaFoldDB" id="A0AAW2VK43"/>
<feature type="region of interest" description="Disordered" evidence="2">
    <location>
        <begin position="76"/>
        <end position="121"/>
    </location>
</feature>
<evidence type="ECO:0000259" key="3">
    <source>
        <dbReference type="PROSITE" id="PS50158"/>
    </source>
</evidence>
<dbReference type="EMBL" id="JACGWJ010000003">
    <property type="protein sequence ID" value="KAL0429374.1"/>
    <property type="molecule type" value="Genomic_DNA"/>
</dbReference>
<proteinExistence type="predicted"/>
<keyword evidence="1" id="KW-0863">Zinc-finger</keyword>
<dbReference type="SUPFAM" id="SSF57756">
    <property type="entry name" value="Retrovirus zinc finger-like domains"/>
    <property type="match status" value="1"/>
</dbReference>
<evidence type="ECO:0000256" key="1">
    <source>
        <dbReference type="PROSITE-ProRule" id="PRU00047"/>
    </source>
</evidence>
<comment type="caution">
    <text evidence="4">The sequence shown here is derived from an EMBL/GenBank/DDBJ whole genome shotgun (WGS) entry which is preliminary data.</text>
</comment>
<organism evidence="4">
    <name type="scientific">Sesamum radiatum</name>
    <name type="common">Black benniseed</name>
    <dbReference type="NCBI Taxonomy" id="300843"/>
    <lineage>
        <taxon>Eukaryota</taxon>
        <taxon>Viridiplantae</taxon>
        <taxon>Streptophyta</taxon>
        <taxon>Embryophyta</taxon>
        <taxon>Tracheophyta</taxon>
        <taxon>Spermatophyta</taxon>
        <taxon>Magnoliopsida</taxon>
        <taxon>eudicotyledons</taxon>
        <taxon>Gunneridae</taxon>
        <taxon>Pentapetalae</taxon>
        <taxon>asterids</taxon>
        <taxon>lamiids</taxon>
        <taxon>Lamiales</taxon>
        <taxon>Pedaliaceae</taxon>
        <taxon>Sesamum</taxon>
    </lineage>
</organism>
<dbReference type="InterPro" id="IPR001878">
    <property type="entry name" value="Znf_CCHC"/>
</dbReference>
<reference evidence="4" key="1">
    <citation type="submission" date="2020-06" db="EMBL/GenBank/DDBJ databases">
        <authorList>
            <person name="Li T."/>
            <person name="Hu X."/>
            <person name="Zhang T."/>
            <person name="Song X."/>
            <person name="Zhang H."/>
            <person name="Dai N."/>
            <person name="Sheng W."/>
            <person name="Hou X."/>
            <person name="Wei L."/>
        </authorList>
    </citation>
    <scope>NUCLEOTIDE SEQUENCE</scope>
    <source>
        <strain evidence="4">G02</strain>
        <tissue evidence="4">Leaf</tissue>
    </source>
</reference>
<keyword evidence="1" id="KW-0862">Zinc</keyword>
<protein>
    <recommendedName>
        <fullName evidence="3">CCHC-type domain-containing protein</fullName>
    </recommendedName>
</protein>
<accession>A0AAW2VK43</accession>
<dbReference type="PANTHER" id="PTHR47592:SF30">
    <property type="entry name" value="CCHC-TYPE DOMAIN-CONTAINING PROTEIN"/>
    <property type="match status" value="1"/>
</dbReference>
<dbReference type="PROSITE" id="PS50158">
    <property type="entry name" value="ZF_CCHC"/>
    <property type="match status" value="1"/>
</dbReference>
<dbReference type="PANTHER" id="PTHR47592">
    <property type="entry name" value="PBF68 PROTEIN"/>
    <property type="match status" value="1"/>
</dbReference>
<feature type="domain" description="CCHC-type" evidence="3">
    <location>
        <begin position="132"/>
        <end position="145"/>
    </location>
</feature>
<evidence type="ECO:0000313" key="4">
    <source>
        <dbReference type="EMBL" id="KAL0429374.1"/>
    </source>
</evidence>